<evidence type="ECO:0000313" key="3">
    <source>
        <dbReference type="Proteomes" id="UP000289200"/>
    </source>
</evidence>
<dbReference type="InterPro" id="IPR000182">
    <property type="entry name" value="GNAT_dom"/>
</dbReference>
<dbReference type="SUPFAM" id="SSF55729">
    <property type="entry name" value="Acyl-CoA N-acyltransferases (Nat)"/>
    <property type="match status" value="1"/>
</dbReference>
<dbReference type="Proteomes" id="UP000289200">
    <property type="component" value="Unassembled WGS sequence"/>
</dbReference>
<dbReference type="Gene3D" id="3.40.630.30">
    <property type="match status" value="1"/>
</dbReference>
<evidence type="ECO:0000313" key="2">
    <source>
        <dbReference type="EMBL" id="VCU11420.1"/>
    </source>
</evidence>
<reference evidence="3" key="1">
    <citation type="submission" date="2018-10" db="EMBL/GenBank/DDBJ databases">
        <authorList>
            <person name="Peiro R."/>
            <person name="Begona"/>
            <person name="Cbmso G."/>
            <person name="Lopez M."/>
            <person name="Gonzalez S."/>
            <person name="Sacristan E."/>
            <person name="Castillo E."/>
        </authorList>
    </citation>
    <scope>NUCLEOTIDE SEQUENCE [LARGE SCALE GENOMIC DNA]</scope>
</reference>
<dbReference type="PROSITE" id="PS51186">
    <property type="entry name" value="GNAT"/>
    <property type="match status" value="1"/>
</dbReference>
<organism evidence="2 3">
    <name type="scientific">Rhodoplanes serenus</name>
    <dbReference type="NCBI Taxonomy" id="200615"/>
    <lineage>
        <taxon>Bacteria</taxon>
        <taxon>Pseudomonadati</taxon>
        <taxon>Pseudomonadota</taxon>
        <taxon>Alphaproteobacteria</taxon>
        <taxon>Hyphomicrobiales</taxon>
        <taxon>Nitrobacteraceae</taxon>
        <taxon>Rhodoplanes</taxon>
    </lineage>
</organism>
<dbReference type="EMBL" id="UWOC01000199">
    <property type="protein sequence ID" value="VCU11420.1"/>
    <property type="molecule type" value="Genomic_DNA"/>
</dbReference>
<dbReference type="GO" id="GO:0016747">
    <property type="term" value="F:acyltransferase activity, transferring groups other than amino-acyl groups"/>
    <property type="evidence" value="ECO:0007669"/>
    <property type="project" value="InterPro"/>
</dbReference>
<dbReference type="InterPro" id="IPR016181">
    <property type="entry name" value="Acyl_CoA_acyltransferase"/>
</dbReference>
<dbReference type="Pfam" id="PF00583">
    <property type="entry name" value="Acetyltransf_1"/>
    <property type="match status" value="1"/>
</dbReference>
<dbReference type="RefSeq" id="WP_129611388.1">
    <property type="nucleotide sequence ID" value="NZ_UWOC01000199.1"/>
</dbReference>
<dbReference type="CDD" id="cd04301">
    <property type="entry name" value="NAT_SF"/>
    <property type="match status" value="1"/>
</dbReference>
<proteinExistence type="predicted"/>
<name>A0A3S4BZQ3_9BRAD</name>
<dbReference type="OrthoDB" id="9127144at2"/>
<feature type="domain" description="N-acetyltransferase" evidence="1">
    <location>
        <begin position="21"/>
        <end position="166"/>
    </location>
</feature>
<evidence type="ECO:0000259" key="1">
    <source>
        <dbReference type="PROSITE" id="PS51186"/>
    </source>
</evidence>
<sequence length="169" mass="18628">MTRDLVVPAASAGDDVSPVEVRLADVTADNWRDVVALEVEPEQRHLLASNVYSLAEASFTPAARPRAIYAGPRLVGFLMYEPGDTPEERHRVSIYRFMIDRRVQGRGYGRAALLKAIDEIRAMPGITTVSICYAADNPARVLYESLGFVPVDRDEDGDVIADRPLEGAR</sequence>
<comment type="caution">
    <text evidence="2">The sequence shown here is derived from an EMBL/GenBank/DDBJ whole genome shotgun (WGS) entry which is preliminary data.</text>
</comment>
<protein>
    <submittedName>
        <fullName evidence="2">Spermine/spermidine acetyltransferase</fullName>
    </submittedName>
</protein>
<dbReference type="AlphaFoldDB" id="A0A3S4BZQ3"/>
<keyword evidence="3" id="KW-1185">Reference proteome</keyword>
<gene>
    <name evidence="2" type="primary">bltD_2</name>
    <name evidence="2" type="ORF">RHODGE_RHODGE_04632</name>
</gene>
<accession>A0A3S4BZQ3</accession>